<evidence type="ECO:0000256" key="9">
    <source>
        <dbReference type="ARBA" id="ARBA00022842"/>
    </source>
</evidence>
<comment type="cofactor">
    <cofactor evidence="1">
        <name>Mg(2+)</name>
        <dbReference type="ChEBI" id="CHEBI:18420"/>
    </cofactor>
</comment>
<dbReference type="CDD" id="cd01283">
    <property type="entry name" value="cytidine_deaminase"/>
    <property type="match status" value="1"/>
</dbReference>
<reference evidence="18 19" key="2">
    <citation type="journal article" date="2012" name="Stand. Genomic Sci.">
        <title>Complete genome sequence of the termite hindgut bacterium Spirochaeta coccoides type strain (SPN1(T)), reclassification in the genus Sphaerochaeta as Sphaerochaeta coccoides comb. nov. and emendations of the family Spirochaetaceae and the genus Sphaerochaeta.</title>
        <authorList>
            <person name="Abt B."/>
            <person name="Han C."/>
            <person name="Scheuner C."/>
            <person name="Lu M."/>
            <person name="Lapidus A."/>
            <person name="Nolan M."/>
            <person name="Lucas S."/>
            <person name="Hammon N."/>
            <person name="Deshpande S."/>
            <person name="Cheng J.F."/>
            <person name="Tapia R."/>
            <person name="Goodwin L.A."/>
            <person name="Pitluck S."/>
            <person name="Liolios K."/>
            <person name="Pagani I."/>
            <person name="Ivanova N."/>
            <person name="Mavromatis K."/>
            <person name="Mikhailova N."/>
            <person name="Huntemann M."/>
            <person name="Pati A."/>
            <person name="Chen A."/>
            <person name="Palaniappan K."/>
            <person name="Land M."/>
            <person name="Hauser L."/>
            <person name="Brambilla E.M."/>
            <person name="Rohde M."/>
            <person name="Spring S."/>
            <person name="Gronow S."/>
            <person name="Goker M."/>
            <person name="Woyke T."/>
            <person name="Bristow J."/>
            <person name="Eisen J.A."/>
            <person name="Markowitz V."/>
            <person name="Hugenholtz P."/>
            <person name="Kyrpides N.C."/>
            <person name="Klenk H.P."/>
            <person name="Detter J.C."/>
        </authorList>
    </citation>
    <scope>NUCLEOTIDE SEQUENCE [LARGE SCALE GENOMIC DNA]</scope>
    <source>
        <strain evidence="19">ATCC BAA-1237 / DSM 17374 / SPN1</strain>
    </source>
</reference>
<dbReference type="eggNOG" id="COG0637">
    <property type="taxonomic scope" value="Bacteria"/>
</dbReference>
<evidence type="ECO:0000256" key="11">
    <source>
        <dbReference type="ARBA" id="ARBA00032005"/>
    </source>
</evidence>
<dbReference type="SFLD" id="SFLDS00003">
    <property type="entry name" value="Haloacid_Dehalogenase"/>
    <property type="match status" value="1"/>
</dbReference>
<feature type="binding site" evidence="15">
    <location>
        <begin position="297"/>
        <end position="303"/>
    </location>
    <ligand>
        <name>substrate</name>
    </ligand>
</feature>
<sequence length="391" mass="41894">MLTAVLFDMDGVLIDSEPLIQDAMISWFADQGVTVYPRDFKAFFGVGETAMLRGVGGCHDYVIDDIDTAKLDVYERYYRLLEGKDLSHPGILRFFKNARKAGLITAIVSSADRTKVLKNMAAVKISVEDVDLVVSGDDVKRKKPFPDIFQYAALSLGVTCDEALVVEDALTGVKAAVAAGCLPGAVATSFDAASLIESGACLVLPHVGDFDDFSTVQEFNALVGRYIRETAGRTVAYGAVRLMKEDRVVPAPDAAALDRLRHAASAVRLHAYAPYSTYKVGAALLSARTGAVYAGCNVENSSYGATICAERNAILHAIAEEGKIGIAALVVVSDDAPPAPPCAQCLQVLAEFCRPDTVVRLCSASGDVREHLFSDLLPYPFIFPTQRSEGI</sequence>
<comment type="cofactor">
    <cofactor evidence="16">
        <name>Zn(2+)</name>
        <dbReference type="ChEBI" id="CHEBI:29105"/>
    </cofactor>
</comment>
<dbReference type="InterPro" id="IPR016193">
    <property type="entry name" value="Cytidine_deaminase-like"/>
</dbReference>
<dbReference type="NCBIfam" id="TIGR01354">
    <property type="entry name" value="cyt_deam_tetra"/>
    <property type="match status" value="1"/>
</dbReference>
<dbReference type="InterPro" id="IPR016192">
    <property type="entry name" value="APOBEC/CMP_deaminase_Zn-bd"/>
</dbReference>
<dbReference type="InterPro" id="IPR006262">
    <property type="entry name" value="Cyt_deam_tetra"/>
</dbReference>
<proteinExistence type="inferred from homology"/>
<dbReference type="EMBL" id="CP002659">
    <property type="protein sequence ID" value="AEC02302.1"/>
    <property type="molecule type" value="Genomic_DNA"/>
</dbReference>
<evidence type="ECO:0000256" key="10">
    <source>
        <dbReference type="ARBA" id="ARBA00023277"/>
    </source>
</evidence>
<dbReference type="GO" id="GO:0004126">
    <property type="term" value="F:cytidine deaminase activity"/>
    <property type="evidence" value="ECO:0007669"/>
    <property type="project" value="UniProtKB-EC"/>
</dbReference>
<evidence type="ECO:0000256" key="2">
    <source>
        <dbReference type="ARBA" id="ARBA00003949"/>
    </source>
</evidence>
<dbReference type="eggNOG" id="COG0295">
    <property type="taxonomic scope" value="Bacteria"/>
</dbReference>
<dbReference type="KEGG" id="scc:Spico_1081"/>
<dbReference type="NCBIfam" id="TIGR01509">
    <property type="entry name" value="HAD-SF-IA-v3"/>
    <property type="match status" value="1"/>
</dbReference>
<evidence type="ECO:0000256" key="13">
    <source>
        <dbReference type="ARBA" id="ARBA00049558"/>
    </source>
</evidence>
<feature type="binding site" evidence="16">
    <location>
        <position position="308"/>
    </location>
    <ligand>
        <name>Zn(2+)</name>
        <dbReference type="ChEBI" id="CHEBI:29105"/>
        <note>catalytic</note>
    </ligand>
</feature>
<comment type="function">
    <text evidence="2">This enzyme scavenges exogenous and endogenous cytidine and 2'-deoxycytidine for UMP synthesis.</text>
</comment>
<protein>
    <recommendedName>
        <fullName evidence="5">Cytidine deaminase</fullName>
        <ecNumber evidence="4">3.5.4.5</ecNumber>
    </recommendedName>
    <alternativeName>
        <fullName evidence="11">Cytidine aminohydrolase</fullName>
    </alternativeName>
</protein>
<evidence type="ECO:0000313" key="18">
    <source>
        <dbReference type="EMBL" id="AEC02302.1"/>
    </source>
</evidence>
<dbReference type="InterPro" id="IPR051600">
    <property type="entry name" value="Beta-PGM-like"/>
</dbReference>
<dbReference type="SUPFAM" id="SSF53927">
    <property type="entry name" value="Cytidine deaminase-like"/>
    <property type="match status" value="1"/>
</dbReference>
<evidence type="ECO:0000256" key="1">
    <source>
        <dbReference type="ARBA" id="ARBA00001946"/>
    </source>
</evidence>
<dbReference type="Gene3D" id="1.10.150.240">
    <property type="entry name" value="Putative phosphatase, domain 2"/>
    <property type="match status" value="1"/>
</dbReference>
<keyword evidence="7" id="KW-0378">Hydrolase</keyword>
<evidence type="ECO:0000256" key="14">
    <source>
        <dbReference type="PIRSR" id="PIRSR606262-1"/>
    </source>
</evidence>
<dbReference type="Gene3D" id="3.40.50.1000">
    <property type="entry name" value="HAD superfamily/HAD-like"/>
    <property type="match status" value="1"/>
</dbReference>
<dbReference type="PANTHER" id="PTHR46193">
    <property type="entry name" value="6-PHOSPHOGLUCONATE PHOSPHATASE"/>
    <property type="match status" value="1"/>
</dbReference>
<comment type="catalytic activity">
    <reaction evidence="12">
        <text>2'-deoxycytidine + H2O + H(+) = 2'-deoxyuridine + NH4(+)</text>
        <dbReference type="Rhea" id="RHEA:13433"/>
        <dbReference type="ChEBI" id="CHEBI:15377"/>
        <dbReference type="ChEBI" id="CHEBI:15378"/>
        <dbReference type="ChEBI" id="CHEBI:15698"/>
        <dbReference type="ChEBI" id="CHEBI:16450"/>
        <dbReference type="ChEBI" id="CHEBI:28938"/>
        <dbReference type="EC" id="3.5.4.5"/>
    </reaction>
</comment>
<evidence type="ECO:0000256" key="15">
    <source>
        <dbReference type="PIRSR" id="PIRSR606262-2"/>
    </source>
</evidence>
<comment type="similarity">
    <text evidence="3">Belongs to the HAD-like hydrolase superfamily. CbbY/CbbZ/Gph/YieH family.</text>
</comment>
<keyword evidence="10" id="KW-0119">Carbohydrate metabolism</keyword>
<dbReference type="Gene3D" id="3.40.140.10">
    <property type="entry name" value="Cytidine Deaminase, domain 2"/>
    <property type="match status" value="1"/>
</dbReference>
<dbReference type="InterPro" id="IPR023214">
    <property type="entry name" value="HAD_sf"/>
</dbReference>
<dbReference type="GO" id="GO:0008270">
    <property type="term" value="F:zinc ion binding"/>
    <property type="evidence" value="ECO:0007669"/>
    <property type="project" value="InterPro"/>
</dbReference>
<evidence type="ECO:0000256" key="3">
    <source>
        <dbReference type="ARBA" id="ARBA00006171"/>
    </source>
</evidence>
<feature type="domain" description="CMP/dCMP-type deaminase" evidence="17">
    <location>
        <begin position="255"/>
        <end position="376"/>
    </location>
</feature>
<evidence type="ECO:0000256" key="4">
    <source>
        <dbReference type="ARBA" id="ARBA00012783"/>
    </source>
</evidence>
<dbReference type="Pfam" id="PF00702">
    <property type="entry name" value="Hydrolase"/>
    <property type="match status" value="1"/>
</dbReference>
<dbReference type="NCBIfam" id="NF004064">
    <property type="entry name" value="PRK05578.1"/>
    <property type="match status" value="1"/>
</dbReference>
<keyword evidence="9" id="KW-0460">Magnesium</keyword>
<evidence type="ECO:0000256" key="16">
    <source>
        <dbReference type="PIRSR" id="PIRSR606262-3"/>
    </source>
</evidence>
<gene>
    <name evidence="18" type="ordered locus">Spico_1081</name>
</gene>
<feature type="active site" description="Proton donor" evidence="14">
    <location>
        <position position="310"/>
    </location>
</feature>
<dbReference type="RefSeq" id="WP_013739697.1">
    <property type="nucleotide sequence ID" value="NC_015436.1"/>
</dbReference>
<evidence type="ECO:0000256" key="8">
    <source>
        <dbReference type="ARBA" id="ARBA00022833"/>
    </source>
</evidence>
<dbReference type="InterPro" id="IPR006439">
    <property type="entry name" value="HAD-SF_hydro_IA"/>
</dbReference>
<evidence type="ECO:0000256" key="7">
    <source>
        <dbReference type="ARBA" id="ARBA00022801"/>
    </source>
</evidence>
<dbReference type="Proteomes" id="UP000007939">
    <property type="component" value="Chromosome"/>
</dbReference>
<keyword evidence="19" id="KW-1185">Reference proteome</keyword>
<dbReference type="STRING" id="760011.Spico_1081"/>
<dbReference type="PANTHER" id="PTHR46193:SF18">
    <property type="entry name" value="HEXITOL PHOSPHATASE B"/>
    <property type="match status" value="1"/>
</dbReference>
<dbReference type="OrthoDB" id="9797743at2"/>
<dbReference type="PROSITE" id="PS51747">
    <property type="entry name" value="CYT_DCMP_DEAMINASES_2"/>
    <property type="match status" value="1"/>
</dbReference>
<dbReference type="PROSITE" id="PS00903">
    <property type="entry name" value="CYT_DCMP_DEAMINASES_1"/>
    <property type="match status" value="1"/>
</dbReference>
<dbReference type="InterPro" id="IPR023198">
    <property type="entry name" value="PGP-like_dom2"/>
</dbReference>
<dbReference type="CDD" id="cd07505">
    <property type="entry name" value="HAD_BPGM-like"/>
    <property type="match status" value="1"/>
</dbReference>
<evidence type="ECO:0000313" key="19">
    <source>
        <dbReference type="Proteomes" id="UP000007939"/>
    </source>
</evidence>
<evidence type="ECO:0000259" key="17">
    <source>
        <dbReference type="PROSITE" id="PS51747"/>
    </source>
</evidence>
<dbReference type="SUPFAM" id="SSF56784">
    <property type="entry name" value="HAD-like"/>
    <property type="match status" value="1"/>
</dbReference>
<reference evidence="19" key="1">
    <citation type="submission" date="2011-04" db="EMBL/GenBank/DDBJ databases">
        <title>The complete genome of Spirochaeta coccoides DSM 17374.</title>
        <authorList>
            <person name="Lucas S."/>
            <person name="Copeland A."/>
            <person name="Lapidus A."/>
            <person name="Bruce D."/>
            <person name="Goodwin L."/>
            <person name="Pitluck S."/>
            <person name="Peters L."/>
            <person name="Kyrpides N."/>
            <person name="Mavromatis K."/>
            <person name="Pagani I."/>
            <person name="Ivanova N."/>
            <person name="Ovchinnikova G."/>
            <person name="Lu M."/>
            <person name="Detter J.C."/>
            <person name="Tapia R."/>
            <person name="Han C."/>
            <person name="Land M."/>
            <person name="Hauser L."/>
            <person name="Markowitz V."/>
            <person name="Cheng J.-F."/>
            <person name="Hugenholtz P."/>
            <person name="Woyke T."/>
            <person name="Wu D."/>
            <person name="Spring S."/>
            <person name="Schroeder M."/>
            <person name="Brambilla E."/>
            <person name="Klenk H.-P."/>
            <person name="Eisen J.A."/>
        </authorList>
    </citation>
    <scope>NUCLEOTIDE SEQUENCE [LARGE SCALE GENOMIC DNA]</scope>
    <source>
        <strain evidence="19">ATCC BAA-1237 / DSM 17374 / SPN1</strain>
    </source>
</reference>
<evidence type="ECO:0000256" key="12">
    <source>
        <dbReference type="ARBA" id="ARBA00049252"/>
    </source>
</evidence>
<dbReference type="SFLD" id="SFLDG01129">
    <property type="entry name" value="C1.5:_HAD__Beta-PGM__Phosphata"/>
    <property type="match status" value="1"/>
</dbReference>
<accession>F4GKA6</accession>
<keyword evidence="6 16" id="KW-0479">Metal-binding</keyword>
<dbReference type="HOGENOM" id="CLU_711523_0_0_12"/>
<comment type="catalytic activity">
    <reaction evidence="13">
        <text>cytidine + H2O + H(+) = uridine + NH4(+)</text>
        <dbReference type="Rhea" id="RHEA:16069"/>
        <dbReference type="ChEBI" id="CHEBI:15377"/>
        <dbReference type="ChEBI" id="CHEBI:15378"/>
        <dbReference type="ChEBI" id="CHEBI:16704"/>
        <dbReference type="ChEBI" id="CHEBI:17562"/>
        <dbReference type="ChEBI" id="CHEBI:28938"/>
        <dbReference type="EC" id="3.5.4.5"/>
    </reaction>
</comment>
<keyword evidence="8 16" id="KW-0862">Zinc</keyword>
<evidence type="ECO:0000256" key="5">
    <source>
        <dbReference type="ARBA" id="ARBA00018266"/>
    </source>
</evidence>
<dbReference type="InterPro" id="IPR002125">
    <property type="entry name" value="CMP_dCMP_dom"/>
</dbReference>
<dbReference type="InterPro" id="IPR036412">
    <property type="entry name" value="HAD-like_sf"/>
</dbReference>
<dbReference type="Pfam" id="PF00383">
    <property type="entry name" value="dCMP_cyt_deam_1"/>
    <property type="match status" value="1"/>
</dbReference>
<evidence type="ECO:0000256" key="6">
    <source>
        <dbReference type="ARBA" id="ARBA00022723"/>
    </source>
</evidence>
<feature type="binding site" evidence="16">
    <location>
        <position position="345"/>
    </location>
    <ligand>
        <name>Zn(2+)</name>
        <dbReference type="ChEBI" id="CHEBI:29105"/>
        <note>catalytic</note>
    </ligand>
</feature>
<feature type="binding site" evidence="16">
    <location>
        <position position="342"/>
    </location>
    <ligand>
        <name>Zn(2+)</name>
        <dbReference type="ChEBI" id="CHEBI:29105"/>
        <note>catalytic</note>
    </ligand>
</feature>
<name>F4GKA6_PARC1</name>
<dbReference type="EC" id="3.5.4.5" evidence="4"/>
<dbReference type="AlphaFoldDB" id="F4GKA6"/>
<organism evidence="18 19">
    <name type="scientific">Parasphaerochaeta coccoides (strain ATCC BAA-1237 / DSM 17374 / SPN1)</name>
    <name type="common">Sphaerochaeta coccoides</name>
    <dbReference type="NCBI Taxonomy" id="760011"/>
    <lineage>
        <taxon>Bacteria</taxon>
        <taxon>Pseudomonadati</taxon>
        <taxon>Spirochaetota</taxon>
        <taxon>Spirochaetia</taxon>
        <taxon>Spirochaetales</taxon>
        <taxon>Sphaerochaetaceae</taxon>
        <taxon>Parasphaerochaeta</taxon>
    </lineage>
</organism>